<dbReference type="InterPro" id="IPR055088">
    <property type="entry name" value="Fibulin_C"/>
</dbReference>
<dbReference type="FunFam" id="2.10.25.10:FF:000341">
    <property type="entry name" value="Fibulin 2"/>
    <property type="match status" value="1"/>
</dbReference>
<feature type="region of interest" description="Disordered" evidence="15">
    <location>
        <begin position="341"/>
        <end position="389"/>
    </location>
</feature>
<evidence type="ECO:0000256" key="2">
    <source>
        <dbReference type="ARBA" id="ARBA00006127"/>
    </source>
</evidence>
<dbReference type="FunFam" id="2.10.25.10:FF:000324">
    <property type="entry name" value="Fibulin 2"/>
    <property type="match status" value="1"/>
</dbReference>
<dbReference type="GO" id="GO:0050840">
    <property type="term" value="F:extracellular matrix binding"/>
    <property type="evidence" value="ECO:0007669"/>
    <property type="project" value="Ensembl"/>
</dbReference>
<dbReference type="Pfam" id="PF07645">
    <property type="entry name" value="EGF_CA"/>
    <property type="match status" value="7"/>
</dbReference>
<dbReference type="InterPro" id="IPR049883">
    <property type="entry name" value="NOTCH1_EGF-like"/>
</dbReference>
<dbReference type="SUPFAM" id="SSF57196">
    <property type="entry name" value="EGF/Laminin"/>
    <property type="match status" value="3"/>
</dbReference>
<evidence type="ECO:0000256" key="8">
    <source>
        <dbReference type="ARBA" id="ARBA00022837"/>
    </source>
</evidence>
<comment type="subunit">
    <text evidence="12">Homotrimer; disulfide-linked. Interacts with LAMA2. Interacts with FBN1 (via N-terminal domain). Forms a ternary complex with ELN and FBN1.</text>
</comment>
<proteinExistence type="inferred from homology"/>
<dbReference type="GeneTree" id="ENSGT00940000156047"/>
<dbReference type="InterPro" id="IPR000020">
    <property type="entry name" value="Anaphylatoxin/fibulin"/>
</dbReference>
<feature type="domain" description="Anaphylatoxin-like" evidence="17">
    <location>
        <begin position="558"/>
        <end position="590"/>
    </location>
</feature>
<dbReference type="Pfam" id="PF12662">
    <property type="entry name" value="cEGF"/>
    <property type="match status" value="2"/>
</dbReference>
<feature type="domain" description="Anaphylatoxin-like" evidence="17">
    <location>
        <begin position="482"/>
        <end position="517"/>
    </location>
</feature>
<dbReference type="OMA" id="MNTCRDI"/>
<keyword evidence="4" id="KW-0272">Extracellular matrix</keyword>
<dbReference type="CTD" id="2199"/>
<dbReference type="InterPro" id="IPR050751">
    <property type="entry name" value="ECM_structural_protein"/>
</dbReference>
<reference evidence="19" key="3">
    <citation type="submission" date="2025-09" db="UniProtKB">
        <authorList>
            <consortium name="Ensembl"/>
        </authorList>
    </citation>
    <scope>IDENTIFICATION</scope>
    <source>
        <strain evidence="19">Glennie</strain>
    </source>
</reference>
<dbReference type="SMART" id="SM00181">
    <property type="entry name" value="EGF"/>
    <property type="match status" value="11"/>
</dbReference>
<dbReference type="InterPro" id="IPR000152">
    <property type="entry name" value="EGF-type_Asp/Asn_hydroxyl_site"/>
</dbReference>
<dbReference type="RefSeq" id="XP_028906707.1">
    <property type="nucleotide sequence ID" value="XM_029050874.2"/>
</dbReference>
<dbReference type="SUPFAM" id="SSF57184">
    <property type="entry name" value="Growth factor receptor domain"/>
    <property type="match status" value="3"/>
</dbReference>
<evidence type="ECO:0000256" key="4">
    <source>
        <dbReference type="ARBA" id="ARBA00022530"/>
    </source>
</evidence>
<feature type="region of interest" description="Disordered" evidence="15">
    <location>
        <begin position="190"/>
        <end position="238"/>
    </location>
</feature>
<dbReference type="CDD" id="cd00054">
    <property type="entry name" value="EGF_CA"/>
    <property type="match status" value="6"/>
</dbReference>
<comment type="function">
    <text evidence="11">Its binding to fibronectin and some other ligands is calcium dependent. May act as an adapter that mediates the interaction between FBN1 and ELN.</text>
</comment>
<evidence type="ECO:0000256" key="10">
    <source>
        <dbReference type="ARBA" id="ARBA00023180"/>
    </source>
</evidence>
<feature type="region of interest" description="Disordered" evidence="15">
    <location>
        <begin position="685"/>
        <end position="704"/>
    </location>
</feature>
<dbReference type="eggNOG" id="KOG1217">
    <property type="taxonomic scope" value="Eukaryota"/>
</dbReference>
<evidence type="ECO:0000313" key="20">
    <source>
        <dbReference type="Proteomes" id="UP000002279"/>
    </source>
</evidence>
<name>F7FGP4_ORNAN</name>
<dbReference type="PANTHER" id="PTHR24034">
    <property type="entry name" value="EGF-LIKE DOMAIN-CONTAINING PROTEIN"/>
    <property type="match status" value="1"/>
</dbReference>
<evidence type="ECO:0000256" key="5">
    <source>
        <dbReference type="ARBA" id="ARBA00022536"/>
    </source>
</evidence>
<evidence type="ECO:0000256" key="7">
    <source>
        <dbReference type="ARBA" id="ARBA00022737"/>
    </source>
</evidence>
<dbReference type="PROSITE" id="PS00010">
    <property type="entry name" value="ASX_HYDROXYL"/>
    <property type="match status" value="4"/>
</dbReference>
<evidence type="ECO:0000256" key="1">
    <source>
        <dbReference type="ARBA" id="ARBA00004498"/>
    </source>
</evidence>
<keyword evidence="5 14" id="KW-0245">EGF-like domain</keyword>
<dbReference type="InParanoid" id="F7FGP4"/>
<comment type="similarity">
    <text evidence="2">Belongs to the fibulin family.</text>
</comment>
<feature type="domain" description="EGF-like" evidence="18">
    <location>
        <begin position="986"/>
        <end position="1027"/>
    </location>
</feature>
<keyword evidence="3" id="KW-0964">Secreted</keyword>
<evidence type="ECO:0000256" key="13">
    <source>
        <dbReference type="ARBA" id="ARBA00074615"/>
    </source>
</evidence>
<dbReference type="FunFam" id="2.10.25.10:FF:000139">
    <property type="entry name" value="Fibulin-1"/>
    <property type="match status" value="1"/>
</dbReference>
<dbReference type="FunFam" id="2.10.25.10:FF:000078">
    <property type="entry name" value="Fibulin-1"/>
    <property type="match status" value="2"/>
</dbReference>
<feature type="signal peptide" evidence="16">
    <location>
        <begin position="1"/>
        <end position="31"/>
    </location>
</feature>
<evidence type="ECO:0000256" key="9">
    <source>
        <dbReference type="ARBA" id="ARBA00023157"/>
    </source>
</evidence>
<dbReference type="InterPro" id="IPR056612">
    <property type="entry name" value="FIBL-2_dom"/>
</dbReference>
<keyword evidence="20" id="KW-1185">Reference proteome</keyword>
<protein>
    <recommendedName>
        <fullName evidence="13">Fibulin-2</fullName>
    </recommendedName>
</protein>
<dbReference type="FunFam" id="2.10.25.10:FF:000108">
    <property type="entry name" value="Fibulin-1"/>
    <property type="match status" value="1"/>
</dbReference>
<evidence type="ECO:0000313" key="19">
    <source>
        <dbReference type="Ensembl" id="ENSOANP00000007387.3"/>
    </source>
</evidence>
<evidence type="ECO:0000256" key="6">
    <source>
        <dbReference type="ARBA" id="ARBA00022729"/>
    </source>
</evidence>
<dbReference type="CDD" id="cd00017">
    <property type="entry name" value="ANATO"/>
    <property type="match status" value="1"/>
</dbReference>
<dbReference type="InterPro" id="IPR026823">
    <property type="entry name" value="cEGF"/>
</dbReference>
<dbReference type="FunCoup" id="F7FGP4">
    <property type="interactions" value="109"/>
</dbReference>
<organism evidence="19 20">
    <name type="scientific">Ornithorhynchus anatinus</name>
    <name type="common">Duckbill platypus</name>
    <dbReference type="NCBI Taxonomy" id="9258"/>
    <lineage>
        <taxon>Eukaryota</taxon>
        <taxon>Metazoa</taxon>
        <taxon>Chordata</taxon>
        <taxon>Craniata</taxon>
        <taxon>Vertebrata</taxon>
        <taxon>Euteleostomi</taxon>
        <taxon>Mammalia</taxon>
        <taxon>Monotremata</taxon>
        <taxon>Ornithorhynchidae</taxon>
        <taxon>Ornithorhynchus</taxon>
    </lineage>
</organism>
<feature type="compositionally biased region" description="Basic and acidic residues" evidence="15">
    <location>
        <begin position="214"/>
        <end position="224"/>
    </location>
</feature>
<reference evidence="19 20" key="1">
    <citation type="journal article" date="2008" name="Nature">
        <title>Genome analysis of the platypus reveals unique signatures of evolution.</title>
        <authorList>
            <person name="Warren W.C."/>
            <person name="Hillier L.W."/>
            <person name="Marshall Graves J.A."/>
            <person name="Birney E."/>
            <person name="Ponting C.P."/>
            <person name="Grutzner F."/>
            <person name="Belov K."/>
            <person name="Miller W."/>
            <person name="Clarke L."/>
            <person name="Chinwalla A.T."/>
            <person name="Yang S.P."/>
            <person name="Heger A."/>
            <person name="Locke D.P."/>
            <person name="Miethke P."/>
            <person name="Waters P.D."/>
            <person name="Veyrunes F."/>
            <person name="Fulton L."/>
            <person name="Fulton B."/>
            <person name="Graves T."/>
            <person name="Wallis J."/>
            <person name="Puente X.S."/>
            <person name="Lopez-Otin C."/>
            <person name="Ordonez G.R."/>
            <person name="Eichler E.E."/>
            <person name="Chen L."/>
            <person name="Cheng Z."/>
            <person name="Deakin J.E."/>
            <person name="Alsop A."/>
            <person name="Thompson K."/>
            <person name="Kirby P."/>
            <person name="Papenfuss A.T."/>
            <person name="Wakefield M.J."/>
            <person name="Olender T."/>
            <person name="Lancet D."/>
            <person name="Huttley G.A."/>
            <person name="Smit A.F."/>
            <person name="Pask A."/>
            <person name="Temple-Smith P."/>
            <person name="Batzer M.A."/>
            <person name="Walker J.A."/>
            <person name="Konkel M.K."/>
            <person name="Harris R.S."/>
            <person name="Whittington C.M."/>
            <person name="Wong E.S."/>
            <person name="Gemmell N.J."/>
            <person name="Buschiazzo E."/>
            <person name="Vargas Jentzsch I.M."/>
            <person name="Merkel A."/>
            <person name="Schmitz J."/>
            <person name="Zemann A."/>
            <person name="Churakov G."/>
            <person name="Kriegs J.O."/>
            <person name="Brosius J."/>
            <person name="Murchison E.P."/>
            <person name="Sachidanandam R."/>
            <person name="Smith C."/>
            <person name="Hannon G.J."/>
            <person name="Tsend-Ayush E."/>
            <person name="McMillan D."/>
            <person name="Attenborough R."/>
            <person name="Rens W."/>
            <person name="Ferguson-Smith M."/>
            <person name="Lefevre C.M."/>
            <person name="Sharp J.A."/>
            <person name="Nicholas K.R."/>
            <person name="Ray D.A."/>
            <person name="Kube M."/>
            <person name="Reinhardt R."/>
            <person name="Pringle T.H."/>
            <person name="Taylor J."/>
            <person name="Jones R.C."/>
            <person name="Nixon B."/>
            <person name="Dacheux J.L."/>
            <person name="Niwa H."/>
            <person name="Sekita Y."/>
            <person name="Huang X."/>
            <person name="Stark A."/>
            <person name="Kheradpour P."/>
            <person name="Kellis M."/>
            <person name="Flicek P."/>
            <person name="Chen Y."/>
            <person name="Webber C."/>
            <person name="Hardison R."/>
            <person name="Nelson J."/>
            <person name="Hallsworth-Pepin K."/>
            <person name="Delehaunty K."/>
            <person name="Markovic C."/>
            <person name="Minx P."/>
            <person name="Feng Y."/>
            <person name="Kremitzki C."/>
            <person name="Mitreva M."/>
            <person name="Glasscock J."/>
            <person name="Wylie T."/>
            <person name="Wohldmann P."/>
            <person name="Thiru P."/>
            <person name="Nhan M.N."/>
            <person name="Pohl C.S."/>
            <person name="Smith S.M."/>
            <person name="Hou S."/>
            <person name="Nefedov M."/>
            <person name="de Jong P.J."/>
            <person name="Renfree M.B."/>
            <person name="Mardis E.R."/>
            <person name="Wilson R.K."/>
        </authorList>
    </citation>
    <scope>NUCLEOTIDE SEQUENCE [LARGE SCALE GENOMIC DNA]</scope>
    <source>
        <strain evidence="19 20">Glennie</strain>
    </source>
</reference>
<dbReference type="InterPro" id="IPR009030">
    <property type="entry name" value="Growth_fac_rcpt_cys_sf"/>
</dbReference>
<gene>
    <name evidence="19" type="primary">FBLN2</name>
</gene>
<dbReference type="HOGENOM" id="CLU_004826_1_2_1"/>
<keyword evidence="9" id="KW-1015">Disulfide bond</keyword>
<dbReference type="PROSITE" id="PS50026">
    <property type="entry name" value="EGF_3"/>
    <property type="match status" value="3"/>
</dbReference>
<dbReference type="FunFam" id="2.10.25.10:FF:000010">
    <property type="entry name" value="Pro-epidermal growth factor"/>
    <property type="match status" value="2"/>
</dbReference>
<evidence type="ECO:0000256" key="12">
    <source>
        <dbReference type="ARBA" id="ARBA00063457"/>
    </source>
</evidence>
<dbReference type="Proteomes" id="UP000002279">
    <property type="component" value="Chromosome X1"/>
</dbReference>
<feature type="domain" description="Anaphylatoxin-like" evidence="17">
    <location>
        <begin position="525"/>
        <end position="556"/>
    </location>
</feature>
<dbReference type="KEGG" id="oaa:100075915"/>
<sequence length="1269" mass="140454">MMALPRRTPWHHSFSVATITWALLLCSGSQAQKDCTGVDCKPLENCIEEVLEPGECCASCLQHGCTCEGYQYYDCVNVGFMNGKVPEGQSYFVDFGSTECSCPKGGGKISCQFMLCPELPPNCIDAVMPTDSCPQCGRIGCLHQGQKYVAGHTVSMPDCQVCHCPNSGGKLICYQVPNCDASALHPSGNFSEHGESDPERHYDDPYSYDQEAAEGDHPQVEPPRKSRTHHAAQFTPDHNSLELQEQQNEDYDYIISSVTTPALTQPISVTEQPPAVLRTKAPSQSKARRVPMEEEQVKEEKEEEEEEEENEEEDREQVIPTGFPGEQEVAQKVSFTAEAQSKAREAVGAGTPSNLVEPAVQPQERQGDLETAEPKMNTIPNPKPSLKEVGEGEGRILVGLKEVITTEPNMLLPVQENSAFFKVKFGPTTSPPTALQESQTPKPPKQPQVLFHYHTEGEGDPNSIHSVSRVQEGSTKDLIETCCAAGQQWAIDNDECTKLPVRGTDSKVCRVAQKQCCVSYLKEKSCVAGMIGAKEGDLCGPEENDTCGVSLYKQCCDCCALGLKVKSEGQICESNPNLGYPCNHVMLSCCEGEDHLFVPEIKRHSEPLPTVTPQKVSDTDDHNEALSISNEAELSNNLPGDDLDECMAYPGELCQHLCINTVGSYKCACFPSFTLQEDGLSCNPDREEKKQATLGEGTLHSEASHNQPAITDRIQAVPDICKDNGPCKQVCNVIENKAMCSCFPGYAIMGDGVSCEDVNECHTSSHGCTRRQFCVNTLGSFYCVNHTVICAEGFILNMNRKCVDINECVTDTHTCTRGEHCVNTIGSFHCYKDLNCESGYELKEGECVDIDECTSGTHSCKVNFVCQNTKGSFYCESKQRCMDGFLQDPEGNCVDINECTSLPEPCKPGFNCINTVGSYTCQKNQLLCTRGYHSSEDGTKCVDVDECETGVHRCGEGQSCHNLPGTYRCDCKIGYQYDAFNRACIDMNECWNYPGRLCQHTCENTPGSYRCSCSNGFRLVFDEKHCEDVNECENNPCSQECANIYGSYQCYCRQGYQLAEDGHACKDIDECAQSSGMLCTFRCVNVPGSYQCACPEQGYTMMANGRTCRDLDECTLGTHNCSTAETCHNIQGSFRCLLFECPQNYKKVSDMRCERSSCYNYLDCQNTPVRITYYQLNFQTNIVVPAHIFRIGPSPAYAGDNIILTITKGNEESYFSTRKLNSYTGVVYLQRPVKEPKDFLLDVEMKLWRQGSYTTFLAKIYIFITAHAF</sequence>
<dbReference type="GO" id="GO:0005576">
    <property type="term" value="C:extracellular region"/>
    <property type="evidence" value="ECO:0007669"/>
    <property type="project" value="InterPro"/>
</dbReference>
<dbReference type="InterPro" id="IPR001881">
    <property type="entry name" value="EGF-like_Ca-bd_dom"/>
</dbReference>
<dbReference type="PANTHER" id="PTHR24034:SF158">
    <property type="entry name" value="FIBULIN 2"/>
    <property type="match status" value="1"/>
</dbReference>
<dbReference type="GeneID" id="100075915"/>
<evidence type="ECO:0000259" key="18">
    <source>
        <dbReference type="PROSITE" id="PS50026"/>
    </source>
</evidence>
<evidence type="ECO:0000259" key="17">
    <source>
        <dbReference type="PROSITE" id="PS01178"/>
    </source>
</evidence>
<feature type="compositionally biased region" description="Acidic residues" evidence="15">
    <location>
        <begin position="293"/>
        <end position="315"/>
    </location>
</feature>
<feature type="domain" description="EGF-like" evidence="18">
    <location>
        <begin position="1028"/>
        <end position="1066"/>
    </location>
</feature>
<dbReference type="OrthoDB" id="4062651at2759"/>
<feature type="compositionally biased region" description="Basic and acidic residues" evidence="15">
    <location>
        <begin position="192"/>
        <end position="204"/>
    </location>
</feature>
<dbReference type="STRING" id="9258.ENSOANP00000007387"/>
<dbReference type="Bgee" id="ENSOANG00000040230">
    <property type="expression patterns" value="Expressed in testis and 8 other cell types or tissues"/>
</dbReference>
<dbReference type="AlphaFoldDB" id="F7FGP4"/>
<evidence type="ECO:0000256" key="3">
    <source>
        <dbReference type="ARBA" id="ARBA00022525"/>
    </source>
</evidence>
<evidence type="ECO:0000256" key="16">
    <source>
        <dbReference type="SAM" id="SignalP"/>
    </source>
</evidence>
<dbReference type="PROSITE" id="PS01187">
    <property type="entry name" value="EGF_CA"/>
    <property type="match status" value="3"/>
</dbReference>
<dbReference type="InterPro" id="IPR000742">
    <property type="entry name" value="EGF"/>
</dbReference>
<comment type="caution">
    <text evidence="14">Lacks conserved residue(s) required for the propagation of feature annotation.</text>
</comment>
<accession>F7FGP4</accession>
<keyword evidence="6 16" id="KW-0732">Signal</keyword>
<dbReference type="Pfam" id="PF24532">
    <property type="entry name" value="FIBL-2"/>
    <property type="match status" value="1"/>
</dbReference>
<dbReference type="GO" id="GO:0005509">
    <property type="term" value="F:calcium ion binding"/>
    <property type="evidence" value="ECO:0007669"/>
    <property type="project" value="InterPro"/>
</dbReference>
<keyword evidence="7" id="KW-0677">Repeat</keyword>
<evidence type="ECO:0000256" key="14">
    <source>
        <dbReference type="PROSITE-ProRule" id="PRU00076"/>
    </source>
</evidence>
<feature type="region of interest" description="Disordered" evidence="15">
    <location>
        <begin position="265"/>
        <end position="317"/>
    </location>
</feature>
<dbReference type="GO" id="GO:0010811">
    <property type="term" value="P:positive regulation of cell-substrate adhesion"/>
    <property type="evidence" value="ECO:0007669"/>
    <property type="project" value="Ensembl"/>
</dbReference>
<dbReference type="Pfam" id="PF22914">
    <property type="entry name" value="Fibulin_C"/>
    <property type="match status" value="1"/>
</dbReference>
<evidence type="ECO:0000256" key="11">
    <source>
        <dbReference type="ARBA" id="ARBA00053524"/>
    </source>
</evidence>
<dbReference type="Ensembl" id="ENSOANT00000007389.3">
    <property type="protein sequence ID" value="ENSOANP00000007387.3"/>
    <property type="gene ID" value="ENSOANG00000040230.1"/>
</dbReference>
<keyword evidence="8" id="KW-0106">Calcium</keyword>
<dbReference type="Gene3D" id="2.10.25.10">
    <property type="entry name" value="Laminin"/>
    <property type="match status" value="11"/>
</dbReference>
<dbReference type="PROSITE" id="PS01186">
    <property type="entry name" value="EGF_2"/>
    <property type="match status" value="2"/>
</dbReference>
<dbReference type="SMART" id="SM00179">
    <property type="entry name" value="EGF_CA"/>
    <property type="match status" value="10"/>
</dbReference>
<feature type="chain" id="PRO_5028245688" description="Fibulin-2" evidence="16">
    <location>
        <begin position="32"/>
        <end position="1269"/>
    </location>
</feature>
<comment type="subcellular location">
    <subcellularLocation>
        <location evidence="1">Secreted</location>
        <location evidence="1">Extracellular space</location>
        <location evidence="1">Extracellular matrix</location>
    </subcellularLocation>
</comment>
<dbReference type="Pfam" id="PF01821">
    <property type="entry name" value="ANATO"/>
    <property type="match status" value="2"/>
</dbReference>
<dbReference type="PROSITE" id="PS01178">
    <property type="entry name" value="ANAPHYLATOXIN_2"/>
    <property type="match status" value="3"/>
</dbReference>
<dbReference type="SMART" id="SM00104">
    <property type="entry name" value="ANATO"/>
    <property type="match status" value="3"/>
</dbReference>
<dbReference type="InterPro" id="IPR018097">
    <property type="entry name" value="EGF_Ca-bd_CS"/>
</dbReference>
<evidence type="ECO:0000256" key="15">
    <source>
        <dbReference type="SAM" id="MobiDB-lite"/>
    </source>
</evidence>
<dbReference type="FunFam" id="2.10.25.10:FF:000564">
    <property type="entry name" value="Fibulin 2"/>
    <property type="match status" value="1"/>
</dbReference>
<keyword evidence="10" id="KW-0325">Glycoprotein</keyword>
<feature type="domain" description="EGF-like" evidence="18">
    <location>
        <begin position="943"/>
        <end position="981"/>
    </location>
</feature>
<reference evidence="19" key="2">
    <citation type="submission" date="2025-08" db="UniProtKB">
        <authorList>
            <consortium name="Ensembl"/>
        </authorList>
    </citation>
    <scope>IDENTIFICATION</scope>
    <source>
        <strain evidence="19">Glennie</strain>
    </source>
</reference>